<evidence type="ECO:0000256" key="1">
    <source>
        <dbReference type="ARBA" id="ARBA00022729"/>
    </source>
</evidence>
<dbReference type="InterPro" id="IPR013519">
    <property type="entry name" value="Int_alpha_beta-p"/>
</dbReference>
<evidence type="ECO:0000313" key="5">
    <source>
        <dbReference type="Proteomes" id="UP001168380"/>
    </source>
</evidence>
<dbReference type="PANTHER" id="PTHR36220:SF1">
    <property type="entry name" value="GAMMA TUBULIN COMPLEX COMPONENT C-TERMINAL DOMAIN-CONTAINING PROTEIN"/>
    <property type="match status" value="1"/>
</dbReference>
<evidence type="ECO:0000256" key="2">
    <source>
        <dbReference type="ARBA" id="ARBA00022737"/>
    </source>
</evidence>
<dbReference type="InterPro" id="IPR013517">
    <property type="entry name" value="FG-GAP"/>
</dbReference>
<dbReference type="Pfam" id="PF14312">
    <property type="entry name" value="FG-GAP_2"/>
    <property type="match status" value="3"/>
</dbReference>
<dbReference type="SMART" id="SM00191">
    <property type="entry name" value="Int_alpha"/>
    <property type="match status" value="3"/>
</dbReference>
<keyword evidence="1" id="KW-0732">Signal</keyword>
<name>A0ABT8TIH0_9GAMM</name>
<dbReference type="PANTHER" id="PTHR36220">
    <property type="entry name" value="UNNAMED PRODUCT"/>
    <property type="match status" value="1"/>
</dbReference>
<reference evidence="4" key="1">
    <citation type="submission" date="2023-07" db="EMBL/GenBank/DDBJ databases">
        <title>Gilvimarinus algae sp. nov., isolated from the surface of Kelp.</title>
        <authorList>
            <person name="Sun Y.Y."/>
            <person name="Gong Y."/>
            <person name="Du Z.J."/>
        </authorList>
    </citation>
    <scope>NUCLEOTIDE SEQUENCE</scope>
    <source>
        <strain evidence="4">SDUM040014</strain>
    </source>
</reference>
<evidence type="ECO:0000256" key="3">
    <source>
        <dbReference type="ARBA" id="ARBA00023180"/>
    </source>
</evidence>
<organism evidence="4 5">
    <name type="scientific">Gilvimarinus algae</name>
    <dbReference type="NCBI Taxonomy" id="3058037"/>
    <lineage>
        <taxon>Bacteria</taxon>
        <taxon>Pseudomonadati</taxon>
        <taxon>Pseudomonadota</taxon>
        <taxon>Gammaproteobacteria</taxon>
        <taxon>Cellvibrionales</taxon>
        <taxon>Cellvibrionaceae</taxon>
        <taxon>Gilvimarinus</taxon>
    </lineage>
</organism>
<dbReference type="Proteomes" id="UP001168380">
    <property type="component" value="Unassembled WGS sequence"/>
</dbReference>
<dbReference type="EMBL" id="JAULRT010000062">
    <property type="protein sequence ID" value="MDO3383887.1"/>
    <property type="molecule type" value="Genomic_DNA"/>
</dbReference>
<evidence type="ECO:0000313" key="4">
    <source>
        <dbReference type="EMBL" id="MDO3383887.1"/>
    </source>
</evidence>
<comment type="caution">
    <text evidence="4">The sequence shown here is derived from an EMBL/GenBank/DDBJ whole genome shotgun (WGS) entry which is preliminary data.</text>
</comment>
<keyword evidence="2" id="KW-0677">Repeat</keyword>
<sequence length="589" mass="63152">MEVSTETTGQGTVTPSQIQLEPGAVAEFTVQPDPGYSVESITGCPGQLEAMIFTVGALQSSCELSVTFSMNALASPSLSVQYQTNRRLLFSWESTGNAYYKLIEIDSLGEEHIVDERIDFDRDRLVKDIFILGQLGSAYQLLSCTGEVCAASEQVEPEGEAAASVQVLQQDEKDGYSKNAFGQHALIGESSGNIYAPSYYINESYIGYLPSDLVIFSERESNELHSVQRIETASIDGLAIDSAEKNIFLALAPSLSSAIGESYLSWYKSDGDEFFPPEAQLSDLNRRIRSISVSADGGLLALGVDSFSGDLNELPEVWLYSVGDELPFVTSLAPEVLDAQDEFGASIAMSANGDVLVVGAPGEDSARIDGEISPHDNSQNQAGAVYVFEQNGDIWSQTAMLKSPNPRGRWWDCYMEDCAKLHRPDDASGDSFGASVSVSADGRLVVVGAPLDDQGKGSVHIFRASSTWEHQESLQLNHADSKSWISPTEHMGGDNFGYSVSMSGDGQYLAVGAPYEESEATGLQGNSADNSRPNSGAAMLYKLGPVGVQSSTYIKSNDPDSLFFGVSVDISEGGGRSMVVSDRAGVHVY</sequence>
<proteinExistence type="predicted"/>
<accession>A0ABT8TIH0</accession>
<protein>
    <submittedName>
        <fullName evidence="4">FG-GAP repeat protein</fullName>
    </submittedName>
</protein>
<keyword evidence="5" id="KW-1185">Reference proteome</keyword>
<gene>
    <name evidence="4" type="ORF">QWI16_17020</name>
</gene>
<dbReference type="SUPFAM" id="SSF69322">
    <property type="entry name" value="Tricorn protease domain 2"/>
    <property type="match status" value="1"/>
</dbReference>
<dbReference type="InterPro" id="IPR028994">
    <property type="entry name" value="Integrin_alpha_N"/>
</dbReference>
<dbReference type="Gene3D" id="2.130.10.130">
    <property type="entry name" value="Integrin alpha, N-terminal"/>
    <property type="match status" value="1"/>
</dbReference>
<keyword evidence="3" id="KW-0325">Glycoprotein</keyword>